<feature type="domain" description="SUN" evidence="6">
    <location>
        <begin position="175"/>
        <end position="354"/>
    </location>
</feature>
<dbReference type="EMBL" id="JASNQZ010000017">
    <property type="protein sequence ID" value="KAL0945675.1"/>
    <property type="molecule type" value="Genomic_DNA"/>
</dbReference>
<organism evidence="7 8">
    <name type="scientific">Hohenbuehelia grisea</name>
    <dbReference type="NCBI Taxonomy" id="104357"/>
    <lineage>
        <taxon>Eukaryota</taxon>
        <taxon>Fungi</taxon>
        <taxon>Dikarya</taxon>
        <taxon>Basidiomycota</taxon>
        <taxon>Agaricomycotina</taxon>
        <taxon>Agaricomycetes</taxon>
        <taxon>Agaricomycetidae</taxon>
        <taxon>Agaricales</taxon>
        <taxon>Pleurotineae</taxon>
        <taxon>Pleurotaceae</taxon>
        <taxon>Hohenbuehelia</taxon>
    </lineage>
</organism>
<comment type="subcellular location">
    <subcellularLocation>
        <location evidence="1">Membrane</location>
    </subcellularLocation>
</comment>
<evidence type="ECO:0000256" key="1">
    <source>
        <dbReference type="ARBA" id="ARBA00004370"/>
    </source>
</evidence>
<gene>
    <name evidence="7" type="ORF">HGRIS_014826</name>
</gene>
<evidence type="ECO:0000313" key="8">
    <source>
        <dbReference type="Proteomes" id="UP001556367"/>
    </source>
</evidence>
<dbReference type="InterPro" id="IPR012919">
    <property type="entry name" value="SUN_dom"/>
</dbReference>
<comment type="caution">
    <text evidence="7">The sequence shown here is derived from an EMBL/GenBank/DDBJ whole genome shotgun (WGS) entry which is preliminary data.</text>
</comment>
<evidence type="ECO:0000256" key="3">
    <source>
        <dbReference type="ARBA" id="ARBA00022989"/>
    </source>
</evidence>
<reference evidence="8" key="1">
    <citation type="submission" date="2024-06" db="EMBL/GenBank/DDBJ databases">
        <title>Multi-omics analyses provide insights into the biosynthesis of the anticancer antibiotic pleurotin in Hohenbuehelia grisea.</title>
        <authorList>
            <person name="Weaver J.A."/>
            <person name="Alberti F."/>
        </authorList>
    </citation>
    <scope>NUCLEOTIDE SEQUENCE [LARGE SCALE GENOMIC DNA]</scope>
    <source>
        <strain evidence="8">T-177</strain>
    </source>
</reference>
<dbReference type="PANTHER" id="PTHR12911:SF8">
    <property type="entry name" value="KLAROID PROTEIN-RELATED"/>
    <property type="match status" value="1"/>
</dbReference>
<protein>
    <recommendedName>
        <fullName evidence="6">SUN domain-containing protein</fullName>
    </recommendedName>
</protein>
<evidence type="ECO:0000259" key="6">
    <source>
        <dbReference type="PROSITE" id="PS51469"/>
    </source>
</evidence>
<evidence type="ECO:0000256" key="2">
    <source>
        <dbReference type="ARBA" id="ARBA00022692"/>
    </source>
</evidence>
<keyword evidence="8" id="KW-1185">Reference proteome</keyword>
<dbReference type="Gene3D" id="2.60.120.260">
    <property type="entry name" value="Galactose-binding domain-like"/>
    <property type="match status" value="1"/>
</dbReference>
<accession>A0ABR3IQX3</accession>
<keyword evidence="3" id="KW-1133">Transmembrane helix</keyword>
<dbReference type="Proteomes" id="UP001556367">
    <property type="component" value="Unassembled WGS sequence"/>
</dbReference>
<evidence type="ECO:0000256" key="4">
    <source>
        <dbReference type="ARBA" id="ARBA00023136"/>
    </source>
</evidence>
<dbReference type="PANTHER" id="PTHR12911">
    <property type="entry name" value="SAD1/UNC-84-LIKE PROTEIN-RELATED"/>
    <property type="match status" value="1"/>
</dbReference>
<dbReference type="InterPro" id="IPR045119">
    <property type="entry name" value="SUN1-5"/>
</dbReference>
<keyword evidence="4" id="KW-0472">Membrane</keyword>
<feature type="compositionally biased region" description="Basic and acidic residues" evidence="5">
    <location>
        <begin position="30"/>
        <end position="44"/>
    </location>
</feature>
<keyword evidence="2" id="KW-0812">Transmembrane</keyword>
<dbReference type="PROSITE" id="PS51469">
    <property type="entry name" value="SUN"/>
    <property type="match status" value="1"/>
</dbReference>
<name>A0ABR3IQX3_9AGAR</name>
<proteinExistence type="predicted"/>
<evidence type="ECO:0000313" key="7">
    <source>
        <dbReference type="EMBL" id="KAL0945675.1"/>
    </source>
</evidence>
<evidence type="ECO:0000256" key="5">
    <source>
        <dbReference type="SAM" id="MobiDB-lite"/>
    </source>
</evidence>
<feature type="region of interest" description="Disordered" evidence="5">
    <location>
        <begin position="1"/>
        <end position="44"/>
    </location>
</feature>
<sequence length="354" mass="38433">MKASTLAFKSKAPTALAGPSGPSGQATVHASDEKKQRQTFEEDRADAGIKVPHIQLGAQPGIMKHQPIKWVIALFAWLRILEALKTFHMTIIQLLIGAIVGRFIIPVLPLPSNVASDAISIMCLHTLSDPKTCMPCISDTEPAAELDTSGACDQALHLLSNTELVREDHASSSAGGVVVEFLTSSAPPRSYLSHFWAFDAHPKPPLPSAVLDSAIIQGQCWHVYSPSSFLSIVFKYPLLITHITIDHHMASPEDMPRHVVVWGLLEANGGHFSNNLLENGSDEEFLPSPAILAALKSKFQPAQLVKILDFEFQAPSTSTSVQTFAIEQAFTGVDFGVVVLEFQDNWGAPHTCIY</sequence>